<sequence length="667" mass="71973">MNVQPQPEPVYLNPHAVAKAIGGKVITGTNKVVAHAPGHKKGSPEISITVDPSAPRGLLVNCFSGEDPVAMKDWVLERCGEPAFTPGQKAEEPIAHAGLLKSKDTPKAFYDGHLTRQGYSTVAEYDYATPDGEILFQVLRYEGAGLSKTFLQRQPDGKGGWLSGRPDPIIYRWPEVASRPGEPVYVVEGEKDVDTLIIAGLLATTAPNGSWPTDLSSLKGRTVFVIPDNDAPGAEKADKVIALLQGIATVKRVVLPGLPDKGDVTDWLAAGNAVEQLQALAKAAMPAPANDNRPAGPELIHSGDFVRGFVPPDYAVDGIMQSGFLYSLTGQTGSGKTAVALLLALCTALGSPFAGRETKGGRVFYFAGENPDDVTMRWIGLLHEHALDADELDVHFIRGVFSVSEFLGHITERARDLGGVDLIVVDTTAAYFTGSDENSNVEMGNYARQLRELAKMEWRPAVLAASHPVKNAGADNLLPRGGGAFLNEVDGNLTLAKRGEMSVLHWQGKHRGPDFLPLTFDLKTINAPALVDSKGRPIPTVMAAPVGDDEVAQRADSDNGDDKVMLLAIRQNGNRSLRDLAEFHGWTNTKGEPDKKRAQNSTDRLKRAQYVLYELQQWKLTKKGEEAASSAAADLHEQRKWAGVVQGMAEKAGRKQRRTGSDRTARE</sequence>
<organism evidence="3 4">
    <name type="scientific">Metarhizobium album</name>
    <dbReference type="NCBI Taxonomy" id="2182425"/>
    <lineage>
        <taxon>Bacteria</taxon>
        <taxon>Pseudomonadati</taxon>
        <taxon>Pseudomonadota</taxon>
        <taxon>Alphaproteobacteria</taxon>
        <taxon>Hyphomicrobiales</taxon>
        <taxon>Rhizobiaceae</taxon>
        <taxon>Metarhizobium</taxon>
    </lineage>
</organism>
<evidence type="ECO:0000313" key="4">
    <source>
        <dbReference type="Proteomes" id="UP000245252"/>
    </source>
</evidence>
<evidence type="ECO:0000256" key="1">
    <source>
        <dbReference type="SAM" id="MobiDB-lite"/>
    </source>
</evidence>
<evidence type="ECO:0000259" key="2">
    <source>
        <dbReference type="SMART" id="SM00382"/>
    </source>
</evidence>
<reference evidence="3 4" key="1">
    <citation type="submission" date="2018-05" db="EMBL/GenBank/DDBJ databases">
        <title>The draft genome of strain NS-104.</title>
        <authorList>
            <person name="Hang P."/>
            <person name="Jiang J."/>
        </authorList>
    </citation>
    <scope>NUCLEOTIDE SEQUENCE [LARGE SCALE GENOMIC DNA]</scope>
    <source>
        <strain evidence="3 4">NS-104</strain>
    </source>
</reference>
<comment type="caution">
    <text evidence="3">The sequence shown here is derived from an EMBL/GenBank/DDBJ whole genome shotgun (WGS) entry which is preliminary data.</text>
</comment>
<dbReference type="CDD" id="cd01029">
    <property type="entry name" value="TOPRIM_primases"/>
    <property type="match status" value="1"/>
</dbReference>
<dbReference type="Gene3D" id="3.40.50.300">
    <property type="entry name" value="P-loop containing nucleotide triphosphate hydrolases"/>
    <property type="match status" value="1"/>
</dbReference>
<dbReference type="Pfam" id="PF13481">
    <property type="entry name" value="AAA_25"/>
    <property type="match status" value="1"/>
</dbReference>
<gene>
    <name evidence="3" type="ORF">DEM27_31165</name>
</gene>
<dbReference type="InterPro" id="IPR027417">
    <property type="entry name" value="P-loop_NTPase"/>
</dbReference>
<dbReference type="OrthoDB" id="1496333at2"/>
<dbReference type="Proteomes" id="UP000245252">
    <property type="component" value="Unassembled WGS sequence"/>
</dbReference>
<dbReference type="InterPro" id="IPR003593">
    <property type="entry name" value="AAA+_ATPase"/>
</dbReference>
<dbReference type="AlphaFoldDB" id="A0A2U2DGL4"/>
<protein>
    <recommendedName>
        <fullName evidence="2">AAA+ ATPase domain-containing protein</fullName>
    </recommendedName>
</protein>
<name>A0A2U2DGL4_9HYPH</name>
<feature type="domain" description="AAA+ ATPase" evidence="2">
    <location>
        <begin position="322"/>
        <end position="491"/>
    </location>
</feature>
<dbReference type="SUPFAM" id="SSF56731">
    <property type="entry name" value="DNA primase core"/>
    <property type="match status" value="1"/>
</dbReference>
<dbReference type="EMBL" id="QFBC01000026">
    <property type="protein sequence ID" value="PWE52408.1"/>
    <property type="molecule type" value="Genomic_DNA"/>
</dbReference>
<accession>A0A2U2DGL4</accession>
<dbReference type="InterPro" id="IPR034154">
    <property type="entry name" value="TOPRIM_DnaG/twinkle"/>
</dbReference>
<proteinExistence type="predicted"/>
<dbReference type="SMART" id="SM00382">
    <property type="entry name" value="AAA"/>
    <property type="match status" value="1"/>
</dbReference>
<evidence type="ECO:0000313" key="3">
    <source>
        <dbReference type="EMBL" id="PWE52408.1"/>
    </source>
</evidence>
<feature type="region of interest" description="Disordered" evidence="1">
    <location>
        <begin position="645"/>
        <end position="667"/>
    </location>
</feature>
<dbReference type="SUPFAM" id="SSF52540">
    <property type="entry name" value="P-loop containing nucleoside triphosphate hydrolases"/>
    <property type="match status" value="1"/>
</dbReference>
<keyword evidence="4" id="KW-1185">Reference proteome</keyword>
<dbReference type="RefSeq" id="WP_109462137.1">
    <property type="nucleotide sequence ID" value="NZ_QFBC01000026.1"/>
</dbReference>
<dbReference type="Gene3D" id="3.40.1360.10">
    <property type="match status" value="1"/>
</dbReference>